<keyword evidence="2" id="KW-0677">Repeat</keyword>
<feature type="region of interest" description="Disordered" evidence="4">
    <location>
        <begin position="55"/>
        <end position="74"/>
    </location>
</feature>
<dbReference type="NCBIfam" id="NF038127">
    <property type="entry name" value="FDP_fam"/>
    <property type="match status" value="1"/>
</dbReference>
<protein>
    <submittedName>
        <fullName evidence="5">Uncharacterized protein</fullName>
    </submittedName>
</protein>
<dbReference type="PANTHER" id="PTHR46130:SF3">
    <property type="entry name" value="CHROMOSOME UNDETERMINED SCAFFOLD_33, WHOLE GENOME SHOTGUN SEQUENCE"/>
    <property type="match status" value="1"/>
</dbReference>
<dbReference type="InterPro" id="IPR043543">
    <property type="entry name" value="PAPPA/PAPPA2"/>
</dbReference>
<evidence type="ECO:0000256" key="2">
    <source>
        <dbReference type="ARBA" id="ARBA00022737"/>
    </source>
</evidence>
<name>A0A150TUL1_SORCE</name>
<proteinExistence type="predicted"/>
<accession>A0A150TUL1</accession>
<dbReference type="SUPFAM" id="SSF89260">
    <property type="entry name" value="Collagen-binding domain"/>
    <property type="match status" value="1"/>
</dbReference>
<sequence>MAALAAMSATAPSRGPSSMIFHRRTALPLFLGLGAPALIGCELLVAVDRSKIDEPAAGSGGEAGENGEAGGGGGGGAPGAVCGDGAVGAPAEACDDGNRTAGDGCDPGCAIEPGFACAGSPSACTAGCGNGALGGAETCDDGGDEDGDCCSRACQVEPGCEVEPNDGFASAKDAFSIAPDGRIRAFIDPEGDVDVFSVTVPDGALGRLEAETLDGPLGTTCSSLGVDTYVTVVDGRLETIADHDDIDEGNYCSHLVLEKLSPGEYLVSVQISPAAEPATFDYTLSLTLDTSVCGDGALEGPELCDDGNTVGGDGCSAACELDTPVPEVEPNDTAAEADARAALRPNALVSGAIAPLGDVDVFAFEVPSVAEVLLATFSPGSLSACVQGADTFLQLLDVDGATVLASDDDSGPEACSLIDASVAPWATQLQPGTYYVAVEEFSSDATIPGYNLLVVFTALCGDGVVEGAEACDGGEGCSAACARIQVCGDGVVDGAETCDDGDAESGDGCSAACELEGTLPEIEPNDAPEQATAGQATATGALFTASIDPQGEIDYFAVEVPGVADLDLETFDTSGPRSCRDVDTVMQLLSPEGAVMAEDDDGGEDACSRIQAAIPAPGTYLVRVEDYGSGYIGGYTLRARTTAVCGDGRVEGLEECDGGPACGPACQRIPVCGDGLIDDPEVCDDGNTGGGDGCDAACRLEGATAEIEPNATPAEADANGAVAPGALVSGAIEPEGDVDLFALQLTTISDLRLETFDSSGPDRCAGGVDTALALLAADGATVRASDDDGGVGACSLIDSTTPGGAAARRLSPGTYYVSVRGFPELLGARYTLRVSLDASCGDGVREGAEECDGGALCDTRCERVPVCGDGLLDAPEGCDDGDAAGGDGCSAACQLEAVTAEIEPNDTPEEARASDLVIAGDALVAASLAGGDRDVFPMRLPVASVVRLEVFDGTAAGCAGGIATTLRVRDAEGALVATDEGLSDDEVAGGIGGCSALVLALPAGDYDIEAASRDGGAAIPLYLLQAKILESAGAEGEPNGTIAEANGPIGSDVFIAGARTSDDFDVYAVDLPDGRSIRAEIVEGGAETCESLEIDSRLSLLDAEGALIADDDDGGRGRCSLVDGTGDAPRHPGAHALPAGTYFLRVRAASGASGSAALFEYRLAVTLR</sequence>
<dbReference type="GO" id="GO:0007166">
    <property type="term" value="P:cell surface receptor signaling pathway"/>
    <property type="evidence" value="ECO:0007669"/>
    <property type="project" value="TreeGrafter"/>
</dbReference>
<evidence type="ECO:0000256" key="3">
    <source>
        <dbReference type="ARBA" id="ARBA00023157"/>
    </source>
</evidence>
<organism evidence="5 6">
    <name type="scientific">Sorangium cellulosum</name>
    <name type="common">Polyangium cellulosum</name>
    <dbReference type="NCBI Taxonomy" id="56"/>
    <lineage>
        <taxon>Bacteria</taxon>
        <taxon>Pseudomonadati</taxon>
        <taxon>Myxococcota</taxon>
        <taxon>Polyangia</taxon>
        <taxon>Polyangiales</taxon>
        <taxon>Polyangiaceae</taxon>
        <taxon>Sorangium</taxon>
    </lineage>
</organism>
<evidence type="ECO:0000256" key="4">
    <source>
        <dbReference type="SAM" id="MobiDB-lite"/>
    </source>
</evidence>
<evidence type="ECO:0000313" key="6">
    <source>
        <dbReference type="Proteomes" id="UP000075502"/>
    </source>
</evidence>
<dbReference type="Gene3D" id="2.60.120.380">
    <property type="match status" value="6"/>
</dbReference>
<dbReference type="PANTHER" id="PTHR46130">
    <property type="entry name" value="LAMGL DOMAIN-CONTAINING PROTEIN"/>
    <property type="match status" value="1"/>
</dbReference>
<comment type="caution">
    <text evidence="5">The sequence shown here is derived from an EMBL/GenBank/DDBJ whole genome shotgun (WGS) entry which is preliminary data.</text>
</comment>
<gene>
    <name evidence="5" type="ORF">BE21_24320</name>
</gene>
<dbReference type="GO" id="GO:0004222">
    <property type="term" value="F:metalloendopeptidase activity"/>
    <property type="evidence" value="ECO:0007669"/>
    <property type="project" value="TreeGrafter"/>
</dbReference>
<keyword evidence="1" id="KW-0732">Signal</keyword>
<dbReference type="GO" id="GO:0005615">
    <property type="term" value="C:extracellular space"/>
    <property type="evidence" value="ECO:0007669"/>
    <property type="project" value="TreeGrafter"/>
</dbReference>
<dbReference type="InterPro" id="IPR011936">
    <property type="entry name" value="Myxo_disulph_rpt"/>
</dbReference>
<dbReference type="AlphaFoldDB" id="A0A150TUL1"/>
<dbReference type="EMBL" id="JEME01001018">
    <property type="protein sequence ID" value="KYG08326.1"/>
    <property type="molecule type" value="Genomic_DNA"/>
</dbReference>
<dbReference type="GO" id="GO:0006508">
    <property type="term" value="P:proteolysis"/>
    <property type="evidence" value="ECO:0007669"/>
    <property type="project" value="TreeGrafter"/>
</dbReference>
<dbReference type="NCBIfam" id="TIGR02232">
    <property type="entry name" value="myxo_disulf_rpt"/>
    <property type="match status" value="5"/>
</dbReference>
<feature type="compositionally biased region" description="Gly residues" evidence="4">
    <location>
        <begin position="58"/>
        <end position="74"/>
    </location>
</feature>
<evidence type="ECO:0000256" key="1">
    <source>
        <dbReference type="ARBA" id="ARBA00022729"/>
    </source>
</evidence>
<reference evidence="5 6" key="1">
    <citation type="submission" date="2014-02" db="EMBL/GenBank/DDBJ databases">
        <title>The small core and large imbalanced accessory genome model reveals a collaborative survival strategy of Sorangium cellulosum strains in nature.</title>
        <authorList>
            <person name="Han K."/>
            <person name="Peng R."/>
            <person name="Blom J."/>
            <person name="Li Y.-Z."/>
        </authorList>
    </citation>
    <scope>NUCLEOTIDE SEQUENCE [LARGE SCALE GENOMIC DNA]</scope>
    <source>
        <strain evidence="5 6">So0007-03</strain>
    </source>
</reference>
<keyword evidence="3" id="KW-1015">Disulfide bond</keyword>
<dbReference type="Pfam" id="PF13948">
    <property type="entry name" value="DUF4215"/>
    <property type="match status" value="1"/>
</dbReference>
<dbReference type="Proteomes" id="UP000075502">
    <property type="component" value="Unassembled WGS sequence"/>
</dbReference>
<evidence type="ECO:0000313" key="5">
    <source>
        <dbReference type="EMBL" id="KYG08326.1"/>
    </source>
</evidence>